<evidence type="ECO:0000313" key="6">
    <source>
        <dbReference type="Proteomes" id="UP001479436"/>
    </source>
</evidence>
<keyword evidence="1 2" id="KW-0175">Coiled coil</keyword>
<feature type="coiled-coil region" evidence="2">
    <location>
        <begin position="514"/>
        <end position="541"/>
    </location>
</feature>
<proteinExistence type="predicted"/>
<dbReference type="InterPro" id="IPR022782">
    <property type="entry name" value="AIP3-like_C"/>
</dbReference>
<evidence type="ECO:0000313" key="5">
    <source>
        <dbReference type="EMBL" id="KAK9764886.1"/>
    </source>
</evidence>
<feature type="compositionally biased region" description="Low complexity" evidence="3">
    <location>
        <begin position="56"/>
        <end position="67"/>
    </location>
</feature>
<evidence type="ECO:0000256" key="3">
    <source>
        <dbReference type="SAM" id="MobiDB-lite"/>
    </source>
</evidence>
<reference evidence="5 6" key="1">
    <citation type="submission" date="2023-04" db="EMBL/GenBank/DDBJ databases">
        <title>Genome of Basidiobolus ranarum AG-B5.</title>
        <authorList>
            <person name="Stajich J.E."/>
            <person name="Carter-House D."/>
            <person name="Gryganskyi A."/>
        </authorList>
    </citation>
    <scope>NUCLEOTIDE SEQUENCE [LARGE SCALE GENOMIC DNA]</scope>
    <source>
        <strain evidence="5 6">AG-B5</strain>
    </source>
</reference>
<feature type="region of interest" description="Disordered" evidence="3">
    <location>
        <begin position="639"/>
        <end position="672"/>
    </location>
</feature>
<dbReference type="EMBL" id="JASJQH010000350">
    <property type="protein sequence ID" value="KAK9764886.1"/>
    <property type="molecule type" value="Genomic_DNA"/>
</dbReference>
<feature type="compositionally biased region" description="Polar residues" evidence="3">
    <location>
        <begin position="315"/>
        <end position="334"/>
    </location>
</feature>
<comment type="caution">
    <text evidence="5">The sequence shown here is derived from an EMBL/GenBank/DDBJ whole genome shotgun (WGS) entry which is preliminary data.</text>
</comment>
<dbReference type="InterPro" id="IPR051825">
    <property type="entry name" value="SRCIN1"/>
</dbReference>
<dbReference type="Pfam" id="PF03915">
    <property type="entry name" value="AIP3"/>
    <property type="match status" value="1"/>
</dbReference>
<dbReference type="Gene3D" id="1.20.58.1540">
    <property type="entry name" value="Actin interacting protein 3, C-terminal domain"/>
    <property type="match status" value="1"/>
</dbReference>
<feature type="compositionally biased region" description="Acidic residues" evidence="3">
    <location>
        <begin position="658"/>
        <end position="672"/>
    </location>
</feature>
<accession>A0ABR2WTM9</accession>
<keyword evidence="6" id="KW-1185">Reference proteome</keyword>
<organism evidence="5 6">
    <name type="scientific">Basidiobolus ranarum</name>
    <dbReference type="NCBI Taxonomy" id="34480"/>
    <lineage>
        <taxon>Eukaryota</taxon>
        <taxon>Fungi</taxon>
        <taxon>Fungi incertae sedis</taxon>
        <taxon>Zoopagomycota</taxon>
        <taxon>Entomophthoromycotina</taxon>
        <taxon>Basidiobolomycetes</taxon>
        <taxon>Basidiobolales</taxon>
        <taxon>Basidiobolaceae</taxon>
        <taxon>Basidiobolus</taxon>
    </lineage>
</organism>
<feature type="compositionally biased region" description="Low complexity" evidence="3">
    <location>
        <begin position="339"/>
        <end position="356"/>
    </location>
</feature>
<feature type="compositionally biased region" description="Polar residues" evidence="3">
    <location>
        <begin position="19"/>
        <end position="36"/>
    </location>
</feature>
<protein>
    <submittedName>
        <fullName evidence="5">Bud site selection protein 6</fullName>
    </submittedName>
</protein>
<dbReference type="PANTHER" id="PTHR22741">
    <property type="entry name" value="P140CAP/SNIP-RELATED"/>
    <property type="match status" value="1"/>
</dbReference>
<evidence type="ECO:0000256" key="1">
    <source>
        <dbReference type="ARBA" id="ARBA00023054"/>
    </source>
</evidence>
<feature type="region of interest" description="Disordered" evidence="3">
    <location>
        <begin position="315"/>
        <end position="365"/>
    </location>
</feature>
<dbReference type="PANTHER" id="PTHR22741:SF10">
    <property type="entry name" value="COILED-COIL DOMAIN-CONTAINING PROTEIN CG32809"/>
    <property type="match status" value="1"/>
</dbReference>
<dbReference type="Proteomes" id="UP001479436">
    <property type="component" value="Unassembled WGS sequence"/>
</dbReference>
<feature type="domain" description="Actin interacting protein 3 C-terminal" evidence="4">
    <location>
        <begin position="200"/>
        <end position="635"/>
    </location>
</feature>
<gene>
    <name evidence="5" type="primary">BUD6</name>
    <name evidence="5" type="ORF">K7432_007244</name>
</gene>
<feature type="region of interest" description="Disordered" evidence="3">
    <location>
        <begin position="1"/>
        <end position="90"/>
    </location>
</feature>
<evidence type="ECO:0000259" key="4">
    <source>
        <dbReference type="SMART" id="SM00806"/>
    </source>
</evidence>
<evidence type="ECO:0000256" key="2">
    <source>
        <dbReference type="SAM" id="Coils"/>
    </source>
</evidence>
<dbReference type="SMART" id="SM00806">
    <property type="entry name" value="AIP3"/>
    <property type="match status" value="1"/>
</dbReference>
<sequence length="672" mass="76534">MADDYKRYYPHPSSPPHNAPQTQPWEYTHANSTENNPAWPHQGYPQPSYPSSRHLPPYSNQPYQNYPPSVPGYPGEYDPSSYSVGNPPPSTIPEPTATIYNTVGMENPAIHRQSNLHRSQTYGHNSVIPERVNSARGMGPDQHAPLEGPHNPDFIIPKEKALPITPQHPSIHETVTEQVTPEGISIPLVPLDQKPETNIFLEFENQVKKITLSEQVTSLTMVGQLFVEKFGLTLEQVESLPLYIKDKDTLVWYELEDLKDLEEKSHLRLNVQVPSESKVDKIQQQVDNGFSMIVNEMNELKALFKLEKANTSVTPGFNGKSIQRSNTIADTGSFKNRDNSLLNSSSNNHGNNSRISPTLESSSQQEKLRQFQKEIRSLRTELIVVKQLYNEFQIETTKMLSNLASNTQTFKEKLEKTPQSSRTFIDTGINKLEQKAISVYDRMHDLQDLIDDMKALVIKNGRPSKFQMEFAFKESKAIAEELIGQRNYVDEVTPGWKKNFEEELKHIISCQEFLKKHQALLNDLEDEHKESQTLLEQLGKILELKAKTVVKPITIEVAPIEERQDVLGNVFQEIACVDPDSERRLRAMAQSEKLRRWELENKVDEFEAQLNHGSKKLRKTGGTEELERLREKRNRETLAALLQQQTSPPPSQPKQTEAEGEAPVEEPTEQTA</sequence>
<name>A0ABR2WTM9_9FUNG</name>
<dbReference type="InterPro" id="IPR005613">
    <property type="entry name" value="AIP3_C"/>
</dbReference>